<feature type="domain" description="Multidrug resistance protein MdtA-like alpha-helical hairpin" evidence="3">
    <location>
        <begin position="155"/>
        <end position="214"/>
    </location>
</feature>
<dbReference type="InterPro" id="IPR058624">
    <property type="entry name" value="MdtA-like_HH"/>
</dbReference>
<sequence length="384" mass="40486">MTDHDPKDAQPAHARQPEDEGPPPAAAPVGESAPPGKRKPPVAAIVTAVLAVAAVLLILFAWKLPPFTSSIERTENANVRGQITVISPQLNGYIAEVLVADFQPVAAGTPLFRIDDRIYRQRLEQARSTLAAREADLANSAQTGASRRATVGARDADIASAEAQLTRARADMVRVADLAADGSVSLRERDQAEATLKSAQAAVRQAQAGREVARQDERSVGVSRHGLVAAVEGAQAAVRLAEIDLANTVITAPEAGRVSQVGARRGQYVTAGSQLVSLVPPQLWVIANFKERQAGRMVEGQAATVTIDALGDKQFRGRIQQISPATGSEFAVLQAQNATGNFTKVAQRLPVRIALDPGQEGLQRLRPGMSVVARVDTAGAGDAQ</sequence>
<organism evidence="6 7">
    <name type="scientific">Brevundimonas diminuta</name>
    <name type="common">Pseudomonas diminuta</name>
    <dbReference type="NCBI Taxonomy" id="293"/>
    <lineage>
        <taxon>Bacteria</taxon>
        <taxon>Pseudomonadati</taxon>
        <taxon>Pseudomonadota</taxon>
        <taxon>Alphaproteobacteria</taxon>
        <taxon>Caulobacterales</taxon>
        <taxon>Caulobacteraceae</taxon>
        <taxon>Brevundimonas</taxon>
    </lineage>
</organism>
<dbReference type="RefSeq" id="WP_040345090.1">
    <property type="nucleotide sequence ID" value="NZ_CP140006.1"/>
</dbReference>
<feature type="transmembrane region" description="Helical" evidence="2">
    <location>
        <begin position="42"/>
        <end position="62"/>
    </location>
</feature>
<feature type="domain" description="Multidrug resistance protein MdtA-like barrel-sandwich hybrid" evidence="4">
    <location>
        <begin position="86"/>
        <end position="276"/>
    </location>
</feature>
<feature type="compositionally biased region" description="Basic and acidic residues" evidence="1">
    <location>
        <begin position="1"/>
        <end position="18"/>
    </location>
</feature>
<proteinExistence type="predicted"/>
<evidence type="ECO:0000259" key="3">
    <source>
        <dbReference type="Pfam" id="PF25876"/>
    </source>
</evidence>
<evidence type="ECO:0000256" key="2">
    <source>
        <dbReference type="SAM" id="Phobius"/>
    </source>
</evidence>
<name>A0A246K933_BREDI</name>
<evidence type="ECO:0000313" key="6">
    <source>
        <dbReference type="EMBL" id="SPU43929.1"/>
    </source>
</evidence>
<dbReference type="Pfam" id="PF25954">
    <property type="entry name" value="Beta-barrel_RND_2"/>
    <property type="match status" value="1"/>
</dbReference>
<evidence type="ECO:0000259" key="5">
    <source>
        <dbReference type="Pfam" id="PF25954"/>
    </source>
</evidence>
<dbReference type="GeneID" id="56577467"/>
<accession>A0A246K933</accession>
<dbReference type="Proteomes" id="UP000250358">
    <property type="component" value="Unassembled WGS sequence"/>
</dbReference>
<dbReference type="PANTHER" id="PTHR30386">
    <property type="entry name" value="MEMBRANE FUSION SUBUNIT OF EMRAB-TOLC MULTIDRUG EFFLUX PUMP"/>
    <property type="match status" value="1"/>
</dbReference>
<dbReference type="EMBL" id="UAQM01000007">
    <property type="protein sequence ID" value="SPU43929.1"/>
    <property type="molecule type" value="Genomic_DNA"/>
</dbReference>
<feature type="region of interest" description="Disordered" evidence="1">
    <location>
        <begin position="1"/>
        <end position="38"/>
    </location>
</feature>
<dbReference type="GO" id="GO:0055085">
    <property type="term" value="P:transmembrane transport"/>
    <property type="evidence" value="ECO:0007669"/>
    <property type="project" value="InterPro"/>
</dbReference>
<evidence type="ECO:0000313" key="7">
    <source>
        <dbReference type="Proteomes" id="UP000250358"/>
    </source>
</evidence>
<dbReference type="InterPro" id="IPR058625">
    <property type="entry name" value="MdtA-like_BSH"/>
</dbReference>
<dbReference type="Pfam" id="PF25876">
    <property type="entry name" value="HH_MFP_RND"/>
    <property type="match status" value="1"/>
</dbReference>
<gene>
    <name evidence="6" type="primary">yiaV_1</name>
    <name evidence="6" type="ORF">NCTC11165_01323</name>
</gene>
<evidence type="ECO:0000256" key="1">
    <source>
        <dbReference type="SAM" id="MobiDB-lite"/>
    </source>
</evidence>
<keyword evidence="2" id="KW-0472">Membrane</keyword>
<protein>
    <submittedName>
        <fullName evidence="6">Inner membrane protein yiaV</fullName>
    </submittedName>
</protein>
<dbReference type="InterPro" id="IPR050739">
    <property type="entry name" value="MFP"/>
</dbReference>
<reference evidence="6 7" key="1">
    <citation type="submission" date="2018-06" db="EMBL/GenBank/DDBJ databases">
        <authorList>
            <consortium name="Pathogen Informatics"/>
            <person name="Doyle S."/>
        </authorList>
    </citation>
    <scope>NUCLEOTIDE SEQUENCE [LARGE SCALE GENOMIC DNA]</scope>
    <source>
        <strain evidence="6 7">NCTC11165</strain>
    </source>
</reference>
<dbReference type="Gene3D" id="1.10.287.470">
    <property type="entry name" value="Helix hairpin bin"/>
    <property type="match status" value="1"/>
</dbReference>
<dbReference type="AlphaFoldDB" id="A0A246K933"/>
<dbReference type="InterPro" id="IPR058792">
    <property type="entry name" value="Beta-barrel_RND_2"/>
</dbReference>
<feature type="domain" description="CusB-like beta-barrel" evidence="5">
    <location>
        <begin position="282"/>
        <end position="327"/>
    </location>
</feature>
<keyword evidence="2" id="KW-1133">Transmembrane helix</keyword>
<dbReference type="Gene3D" id="2.40.50.100">
    <property type="match status" value="1"/>
</dbReference>
<evidence type="ECO:0000259" key="4">
    <source>
        <dbReference type="Pfam" id="PF25917"/>
    </source>
</evidence>
<keyword evidence="2" id="KW-0812">Transmembrane</keyword>
<dbReference type="Pfam" id="PF25917">
    <property type="entry name" value="BSH_RND"/>
    <property type="match status" value="1"/>
</dbReference>
<dbReference type="Gene3D" id="2.40.30.170">
    <property type="match status" value="1"/>
</dbReference>
<dbReference type="PANTHER" id="PTHR30386:SF24">
    <property type="entry name" value="MULTIDRUG RESISTANCE EFFLUX PUMP"/>
    <property type="match status" value="1"/>
</dbReference>
<dbReference type="SUPFAM" id="SSF111369">
    <property type="entry name" value="HlyD-like secretion proteins"/>
    <property type="match status" value="3"/>
</dbReference>